<reference evidence="2 3" key="1">
    <citation type="submission" date="2016-10" db="EMBL/GenBank/DDBJ databases">
        <authorList>
            <person name="de Groot N.N."/>
        </authorList>
    </citation>
    <scope>NUCLEOTIDE SEQUENCE [LARGE SCALE GENOMIC DNA]</scope>
    <source>
        <strain evidence="2 3">CGMCC 1.10434</strain>
    </source>
</reference>
<gene>
    <name evidence="2" type="ORF">SAMN04488134_101248</name>
</gene>
<dbReference type="Pfam" id="PF04854">
    <property type="entry name" value="DUF624"/>
    <property type="match status" value="1"/>
</dbReference>
<sequence length="210" mass="23969">MKLTGLRGSINYLFEWVVTLAWLNTLWLLFTIGGMVLFGWAPATIAMLTVLRKIYHEKNFDVAMFKTFLHAFKANFITANGLSLVFLLVFGFIGSGMLTLRYLPSSLFIVMSILYTIIISLLFIVFLFVFPAFTHYQTTFINYFKYALLIGLAHFHYALFMILVFVLTYFLFSAFPGLLLFFAVSIPGALMMKLALTVFTRVDVYQASAN</sequence>
<evidence type="ECO:0000313" key="2">
    <source>
        <dbReference type="EMBL" id="SEN50863.1"/>
    </source>
</evidence>
<feature type="transmembrane region" description="Helical" evidence="1">
    <location>
        <begin position="76"/>
        <end position="100"/>
    </location>
</feature>
<proteinExistence type="predicted"/>
<dbReference type="AlphaFoldDB" id="A0A1H8H3N0"/>
<evidence type="ECO:0000256" key="1">
    <source>
        <dbReference type="SAM" id="Phobius"/>
    </source>
</evidence>
<keyword evidence="1" id="KW-1133">Transmembrane helix</keyword>
<feature type="transmembrane region" description="Helical" evidence="1">
    <location>
        <begin position="106"/>
        <end position="134"/>
    </location>
</feature>
<keyword evidence="3" id="KW-1185">Reference proteome</keyword>
<name>A0A1H8H3N0_9BACI</name>
<keyword evidence="1" id="KW-0472">Membrane</keyword>
<protein>
    <submittedName>
        <fullName evidence="2">Uncharacterized membrane protein YesL</fullName>
    </submittedName>
</protein>
<feature type="transmembrane region" description="Helical" evidence="1">
    <location>
        <begin position="178"/>
        <end position="199"/>
    </location>
</feature>
<dbReference type="STRING" id="872970.SAMN04488134_101248"/>
<dbReference type="RefSeq" id="WP_091493848.1">
    <property type="nucleotide sequence ID" value="NZ_FODJ01000001.1"/>
</dbReference>
<accession>A0A1H8H3N0</accession>
<dbReference type="OrthoDB" id="2874359at2"/>
<feature type="transmembrane region" description="Helical" evidence="1">
    <location>
        <begin position="12"/>
        <end position="30"/>
    </location>
</feature>
<evidence type="ECO:0000313" key="3">
    <source>
        <dbReference type="Proteomes" id="UP000199300"/>
    </source>
</evidence>
<feature type="transmembrane region" description="Helical" evidence="1">
    <location>
        <begin position="146"/>
        <end position="172"/>
    </location>
</feature>
<dbReference type="EMBL" id="FODJ01000001">
    <property type="protein sequence ID" value="SEN50863.1"/>
    <property type="molecule type" value="Genomic_DNA"/>
</dbReference>
<feature type="transmembrane region" description="Helical" evidence="1">
    <location>
        <begin position="36"/>
        <end position="55"/>
    </location>
</feature>
<dbReference type="Proteomes" id="UP000199300">
    <property type="component" value="Unassembled WGS sequence"/>
</dbReference>
<dbReference type="InterPro" id="IPR006938">
    <property type="entry name" value="DUF624"/>
</dbReference>
<organism evidence="2 3">
    <name type="scientific">Amphibacillus marinus</name>
    <dbReference type="NCBI Taxonomy" id="872970"/>
    <lineage>
        <taxon>Bacteria</taxon>
        <taxon>Bacillati</taxon>
        <taxon>Bacillota</taxon>
        <taxon>Bacilli</taxon>
        <taxon>Bacillales</taxon>
        <taxon>Bacillaceae</taxon>
        <taxon>Amphibacillus</taxon>
    </lineage>
</organism>
<keyword evidence="1" id="KW-0812">Transmembrane</keyword>